<proteinExistence type="inferred from homology"/>
<protein>
    <submittedName>
        <fullName evidence="3">Amidohydrolase family protein</fullName>
    </submittedName>
</protein>
<dbReference type="AlphaFoldDB" id="A0A965ZKG4"/>
<dbReference type="Proteomes" id="UP000638732">
    <property type="component" value="Unassembled WGS sequence"/>
</dbReference>
<gene>
    <name evidence="3" type="ORF">GSY63_20265</name>
</gene>
<dbReference type="PANTHER" id="PTHR43569">
    <property type="entry name" value="AMIDOHYDROLASE"/>
    <property type="match status" value="1"/>
</dbReference>
<keyword evidence="4" id="KW-1185">Reference proteome</keyword>
<organism evidence="3 4">
    <name type="scientific">Mucilaginibacter agri</name>
    <dbReference type="NCBI Taxonomy" id="2695265"/>
    <lineage>
        <taxon>Bacteria</taxon>
        <taxon>Pseudomonadati</taxon>
        <taxon>Bacteroidota</taxon>
        <taxon>Sphingobacteriia</taxon>
        <taxon>Sphingobacteriales</taxon>
        <taxon>Sphingobacteriaceae</taxon>
        <taxon>Mucilaginibacter</taxon>
    </lineage>
</organism>
<dbReference type="RefSeq" id="WP_166587695.1">
    <property type="nucleotide sequence ID" value="NZ_WWEO01000045.1"/>
</dbReference>
<reference evidence="3" key="2">
    <citation type="submission" date="2020-10" db="EMBL/GenBank/DDBJ databases">
        <title>Mucilaginibacter sp. nov., isolated from soil.</title>
        <authorList>
            <person name="Jeon C.O."/>
        </authorList>
    </citation>
    <scope>NUCLEOTIDE SEQUENCE</scope>
    <source>
        <strain evidence="3">R11</strain>
    </source>
</reference>
<comment type="caution">
    <text evidence="3">The sequence shown here is derived from an EMBL/GenBank/DDBJ whole genome shotgun (WGS) entry which is preliminary data.</text>
</comment>
<accession>A0A965ZKG4</accession>
<dbReference type="InterPro" id="IPR006680">
    <property type="entry name" value="Amidohydro-rel"/>
</dbReference>
<dbReference type="Pfam" id="PF04909">
    <property type="entry name" value="Amidohydro_2"/>
    <property type="match status" value="1"/>
</dbReference>
<evidence type="ECO:0000313" key="4">
    <source>
        <dbReference type="Proteomes" id="UP000638732"/>
    </source>
</evidence>
<sequence>MHIDAHQHFWTYNPIDFDWITDDMANIRRDFLPADLEPVLKENGIDGCVSVQAEQTESENEWLLAHASENPFIKGVVGWVDLRAKGVEERLAYYSQVPAIKGFRHILQAEPDRAFMLQPDFKRGISLLKKYNFTYDILINSDQLGYSAELVKAFPNQKFVVDHIAKPNIRAGELENWAKQIRKIALFDNVSCKVSGMVTEASLTDWKKNDFTPYLDVVSEAFGPKRLLYGSDWPVCLAAASYEQVMTIVTDYFSVAEQELIFGMNAVKFYNL</sequence>
<dbReference type="PANTHER" id="PTHR43569:SF2">
    <property type="entry name" value="AMIDOHYDROLASE-RELATED DOMAIN-CONTAINING PROTEIN"/>
    <property type="match status" value="1"/>
</dbReference>
<dbReference type="InterPro" id="IPR052350">
    <property type="entry name" value="Metallo-dep_Lactonases"/>
</dbReference>
<comment type="similarity">
    <text evidence="1">Belongs to the metallo-dependent hydrolases superfamily.</text>
</comment>
<dbReference type="EMBL" id="WWEO01000045">
    <property type="protein sequence ID" value="NCD71712.1"/>
    <property type="molecule type" value="Genomic_DNA"/>
</dbReference>
<dbReference type="SUPFAM" id="SSF51556">
    <property type="entry name" value="Metallo-dependent hydrolases"/>
    <property type="match status" value="1"/>
</dbReference>
<reference evidence="3" key="1">
    <citation type="submission" date="2020-01" db="EMBL/GenBank/DDBJ databases">
        <authorList>
            <person name="Seo Y.L."/>
        </authorList>
    </citation>
    <scope>NUCLEOTIDE SEQUENCE</scope>
    <source>
        <strain evidence="3">R11</strain>
    </source>
</reference>
<evidence type="ECO:0000313" key="3">
    <source>
        <dbReference type="EMBL" id="NCD71712.1"/>
    </source>
</evidence>
<evidence type="ECO:0000256" key="1">
    <source>
        <dbReference type="ARBA" id="ARBA00038310"/>
    </source>
</evidence>
<dbReference type="Gene3D" id="3.20.20.140">
    <property type="entry name" value="Metal-dependent hydrolases"/>
    <property type="match status" value="1"/>
</dbReference>
<evidence type="ECO:0000259" key="2">
    <source>
        <dbReference type="Pfam" id="PF04909"/>
    </source>
</evidence>
<dbReference type="InterPro" id="IPR032466">
    <property type="entry name" value="Metal_Hydrolase"/>
</dbReference>
<feature type="domain" description="Amidohydrolase-related" evidence="2">
    <location>
        <begin position="3"/>
        <end position="272"/>
    </location>
</feature>
<dbReference type="GO" id="GO:0016787">
    <property type="term" value="F:hydrolase activity"/>
    <property type="evidence" value="ECO:0007669"/>
    <property type="project" value="InterPro"/>
</dbReference>
<name>A0A965ZKG4_9SPHI</name>